<keyword evidence="7" id="KW-0406">Ion transport</keyword>
<keyword evidence="4" id="KW-1134">Transmembrane beta strand</keyword>
<keyword evidence="8" id="KW-0626">Porin</keyword>
<keyword evidence="9" id="KW-0472">Membrane</keyword>
<evidence type="ECO:0000256" key="9">
    <source>
        <dbReference type="ARBA" id="ARBA00023136"/>
    </source>
</evidence>
<dbReference type="SUPFAM" id="SSF56935">
    <property type="entry name" value="Porins"/>
    <property type="match status" value="1"/>
</dbReference>
<feature type="chain" id="PRO_5020555668" evidence="11">
    <location>
        <begin position="25"/>
        <end position="403"/>
    </location>
</feature>
<dbReference type="PRINTS" id="PR00184">
    <property type="entry name" value="NEISSPPORIN"/>
</dbReference>
<keyword evidence="6 11" id="KW-0732">Signal</keyword>
<dbReference type="Proteomes" id="UP000294200">
    <property type="component" value="Unassembled WGS sequence"/>
</dbReference>
<evidence type="ECO:0000313" key="14">
    <source>
        <dbReference type="Proteomes" id="UP000294200"/>
    </source>
</evidence>
<evidence type="ECO:0000256" key="5">
    <source>
        <dbReference type="ARBA" id="ARBA00022692"/>
    </source>
</evidence>
<dbReference type="InterPro" id="IPR002299">
    <property type="entry name" value="Porin_Neis"/>
</dbReference>
<feature type="signal peptide" evidence="11">
    <location>
        <begin position="1"/>
        <end position="24"/>
    </location>
</feature>
<dbReference type="InterPro" id="IPR050298">
    <property type="entry name" value="Gram-neg_bact_OMP"/>
</dbReference>
<evidence type="ECO:0000256" key="2">
    <source>
        <dbReference type="ARBA" id="ARBA00011233"/>
    </source>
</evidence>
<evidence type="ECO:0000256" key="4">
    <source>
        <dbReference type="ARBA" id="ARBA00022452"/>
    </source>
</evidence>
<reference evidence="13 14" key="1">
    <citation type="submission" date="2017-02" db="EMBL/GenBank/DDBJ databases">
        <title>Paraburkholderia sophoroidis sp. nov. and Paraburkholderia steynii sp. nov. rhizobial symbionts of the fynbos legume Hypocalyptus sophoroides.</title>
        <authorList>
            <person name="Steenkamp E.T."/>
            <person name="Beukes C.W."/>
            <person name="Van Zyl E."/>
            <person name="Avontuur J."/>
            <person name="Chan W.Y."/>
            <person name="Hassen A."/>
            <person name="Palmer M."/>
            <person name="Mthombeni L."/>
            <person name="Phalane F."/>
            <person name="Sereme K."/>
            <person name="Venter S.N."/>
        </authorList>
    </citation>
    <scope>NUCLEOTIDE SEQUENCE [LARGE SCALE GENOMIC DNA]</scope>
    <source>
        <strain evidence="13 14">HC1.1ba</strain>
    </source>
</reference>
<evidence type="ECO:0000313" key="13">
    <source>
        <dbReference type="EMBL" id="TCG08673.1"/>
    </source>
</evidence>
<dbReference type="GO" id="GO:0006811">
    <property type="term" value="P:monoatomic ion transport"/>
    <property type="evidence" value="ECO:0007669"/>
    <property type="project" value="UniProtKB-KW"/>
</dbReference>
<evidence type="ECO:0000259" key="12">
    <source>
        <dbReference type="Pfam" id="PF13609"/>
    </source>
</evidence>
<dbReference type="PANTHER" id="PTHR34501">
    <property type="entry name" value="PROTEIN YDDL-RELATED"/>
    <property type="match status" value="1"/>
</dbReference>
<evidence type="ECO:0000256" key="3">
    <source>
        <dbReference type="ARBA" id="ARBA00022448"/>
    </source>
</evidence>
<dbReference type="PANTHER" id="PTHR34501:SF9">
    <property type="entry name" value="MAJOR OUTER MEMBRANE PROTEIN P.IA"/>
    <property type="match status" value="1"/>
</dbReference>
<keyword evidence="10" id="KW-0998">Cell outer membrane</keyword>
<evidence type="ECO:0000256" key="7">
    <source>
        <dbReference type="ARBA" id="ARBA00023065"/>
    </source>
</evidence>
<name>A0A4R0XDZ1_9BURK</name>
<dbReference type="GO" id="GO:0015288">
    <property type="term" value="F:porin activity"/>
    <property type="evidence" value="ECO:0007669"/>
    <property type="project" value="UniProtKB-KW"/>
</dbReference>
<dbReference type="Gene3D" id="2.40.160.10">
    <property type="entry name" value="Porin"/>
    <property type="match status" value="1"/>
</dbReference>
<dbReference type="CDD" id="cd00342">
    <property type="entry name" value="gram_neg_porins"/>
    <property type="match status" value="1"/>
</dbReference>
<dbReference type="Pfam" id="PF13609">
    <property type="entry name" value="Porin_4"/>
    <property type="match status" value="1"/>
</dbReference>
<sequence length="403" mass="42731">MLAKRVARFALGTSLSLCVVPVLAQTSVTLYGIVDTSITYQNSQTTLGSTTPGHSNVRMQSGVWNGDRFGLRGVEDLGGGTQVVFVLESGFNLATGGQQFTNAMFGRQARIDLTNQSSGTFSAGRQYSSYYTMLSPWVPAYYLTGYGSHPGDLDGMDTYYRSNNAVTYTTPNLYGFTASGQYALAGVPGSLNQGSTWSAGLQYKVNGFGLAAAFWRINNSTPGGGPYGADSSVNSSGQQGVSAITNGFNQAQAQQRFAVDGGYVFNSSWDISFAYSNVQYIPGINSKFTDTAVWNTAGTVLHWKPTVALDLATGYSYTWASKANGISDAAKYHQIVLSQYYALSKRTGLYALEGFQRALGKTLGNPGTGTIINATPAIGDSFQGTPGASRSMVAVSLGIVSKF</sequence>
<evidence type="ECO:0000256" key="10">
    <source>
        <dbReference type="ARBA" id="ARBA00023237"/>
    </source>
</evidence>
<evidence type="ECO:0000256" key="11">
    <source>
        <dbReference type="SAM" id="SignalP"/>
    </source>
</evidence>
<keyword evidence="14" id="KW-1185">Reference proteome</keyword>
<evidence type="ECO:0000256" key="1">
    <source>
        <dbReference type="ARBA" id="ARBA00004571"/>
    </source>
</evidence>
<evidence type="ECO:0000256" key="8">
    <source>
        <dbReference type="ARBA" id="ARBA00023114"/>
    </source>
</evidence>
<organism evidence="13 14">
    <name type="scientific">Paraburkholderia steynii</name>
    <dbReference type="NCBI Taxonomy" id="1245441"/>
    <lineage>
        <taxon>Bacteria</taxon>
        <taxon>Pseudomonadati</taxon>
        <taxon>Pseudomonadota</taxon>
        <taxon>Betaproteobacteria</taxon>
        <taxon>Burkholderiales</taxon>
        <taxon>Burkholderiaceae</taxon>
        <taxon>Paraburkholderia</taxon>
    </lineage>
</organism>
<accession>A0A4R0XDZ1</accession>
<dbReference type="GO" id="GO:0046930">
    <property type="term" value="C:pore complex"/>
    <property type="evidence" value="ECO:0007669"/>
    <property type="project" value="UniProtKB-KW"/>
</dbReference>
<dbReference type="InterPro" id="IPR033900">
    <property type="entry name" value="Gram_neg_porin_domain"/>
</dbReference>
<comment type="caution">
    <text evidence="13">The sequence shown here is derived from an EMBL/GenBank/DDBJ whole genome shotgun (WGS) entry which is preliminary data.</text>
</comment>
<gene>
    <name evidence="13" type="ORF">BZM27_10410</name>
</gene>
<keyword evidence="3" id="KW-0813">Transport</keyword>
<comment type="subunit">
    <text evidence="2">Homotrimer.</text>
</comment>
<evidence type="ECO:0000256" key="6">
    <source>
        <dbReference type="ARBA" id="ARBA00022729"/>
    </source>
</evidence>
<dbReference type="InterPro" id="IPR023614">
    <property type="entry name" value="Porin_dom_sf"/>
</dbReference>
<dbReference type="EMBL" id="MWML01000028">
    <property type="protein sequence ID" value="TCG08673.1"/>
    <property type="molecule type" value="Genomic_DNA"/>
</dbReference>
<dbReference type="AlphaFoldDB" id="A0A4R0XDZ1"/>
<protein>
    <submittedName>
        <fullName evidence="13">Porin</fullName>
    </submittedName>
</protein>
<proteinExistence type="predicted"/>
<comment type="subcellular location">
    <subcellularLocation>
        <location evidence="1">Cell outer membrane</location>
        <topology evidence="1">Multi-pass membrane protein</topology>
    </subcellularLocation>
</comment>
<dbReference type="GO" id="GO:0009279">
    <property type="term" value="C:cell outer membrane"/>
    <property type="evidence" value="ECO:0007669"/>
    <property type="project" value="UniProtKB-SubCell"/>
</dbReference>
<feature type="domain" description="Porin" evidence="12">
    <location>
        <begin position="21"/>
        <end position="351"/>
    </location>
</feature>
<keyword evidence="5" id="KW-0812">Transmembrane</keyword>